<dbReference type="Proteomes" id="UP000253506">
    <property type="component" value="Unassembled WGS sequence"/>
</dbReference>
<evidence type="ECO:0000313" key="2">
    <source>
        <dbReference type="EMBL" id="RCW94663.1"/>
    </source>
</evidence>
<evidence type="ECO:0000313" key="3">
    <source>
        <dbReference type="Proteomes" id="UP000253506"/>
    </source>
</evidence>
<reference evidence="1 4" key="2">
    <citation type="submission" date="2021-02" db="EMBL/GenBank/DDBJ databases">
        <title>The genome of Marinomonas foliarum JZW.</title>
        <authorList>
            <person name="Sun M."/>
        </authorList>
    </citation>
    <scope>NUCLEOTIDE SEQUENCE [LARGE SCALE GENOMIC DNA]</scope>
    <source>
        <strain evidence="1 4">JZW</strain>
    </source>
</reference>
<dbReference type="Pfam" id="PF11136">
    <property type="entry name" value="DUF2889"/>
    <property type="match status" value="1"/>
</dbReference>
<evidence type="ECO:0000313" key="4">
    <source>
        <dbReference type="Proteomes" id="UP000644167"/>
    </source>
</evidence>
<proteinExistence type="predicted"/>
<dbReference type="EMBL" id="QPJQ01000044">
    <property type="protein sequence ID" value="RCW94663.1"/>
    <property type="molecule type" value="Genomic_DNA"/>
</dbReference>
<evidence type="ECO:0000313" key="1">
    <source>
        <dbReference type="EMBL" id="QRV24566.1"/>
    </source>
</evidence>
<keyword evidence="4" id="KW-1185">Reference proteome</keyword>
<protein>
    <submittedName>
        <fullName evidence="1">DUF2889 domain-containing protein</fullName>
    </submittedName>
    <submittedName>
        <fullName evidence="2">DUF2889 family protein</fullName>
    </submittedName>
</protein>
<sequence length="186" mass="21108">MSQVKRKLMHRRVIESYGYLREDGFWDIEATMQDIKPYDVNREFDGEVVPEGSPFHDITVCLTLDDTFLIKEVSVSMDSFPFPNCGGAAPSFEILKGTRIEAGWSRWIKQTFSGKVGCTHVLELLPVVATTAFQTMWQPLGKKYPQHVPAALIKLVNSCHGWSEDGPMVRKLVEEQVLHLPLKESQ</sequence>
<reference evidence="2 3" key="1">
    <citation type="submission" date="2018-07" db="EMBL/GenBank/DDBJ databases">
        <title>Genomic Encyclopedia of Type Strains, Phase III (KMG-III): the genomes of soil and plant-associated and newly described type strains.</title>
        <authorList>
            <person name="Whitman W."/>
        </authorList>
    </citation>
    <scope>NUCLEOTIDE SEQUENCE [LARGE SCALE GENOMIC DNA]</scope>
    <source>
        <strain evidence="2 3">CECT 7731</strain>
    </source>
</reference>
<name>A0A368ZKK8_9GAMM</name>
<dbReference type="AlphaFoldDB" id="A0A368ZKK8"/>
<gene>
    <name evidence="2" type="ORF">DFP77_14425</name>
    <name evidence="1" type="ORF">JSY38_03250</name>
</gene>
<dbReference type="EMBL" id="CP070273">
    <property type="protein sequence ID" value="QRV24566.1"/>
    <property type="molecule type" value="Genomic_DNA"/>
</dbReference>
<organism evidence="2 3">
    <name type="scientific">Marinomonas foliarum</name>
    <dbReference type="NCBI Taxonomy" id="491950"/>
    <lineage>
        <taxon>Bacteria</taxon>
        <taxon>Pseudomonadati</taxon>
        <taxon>Pseudomonadota</taxon>
        <taxon>Gammaproteobacteria</taxon>
        <taxon>Oceanospirillales</taxon>
        <taxon>Oceanospirillaceae</taxon>
        <taxon>Marinomonas</taxon>
    </lineage>
</organism>
<dbReference type="OrthoDB" id="6862397at2"/>
<accession>A0A368ZKK8</accession>
<dbReference type="InterPro" id="IPR021312">
    <property type="entry name" value="DUF2889"/>
</dbReference>
<dbReference type="Proteomes" id="UP000644167">
    <property type="component" value="Chromosome"/>
</dbReference>
<dbReference type="RefSeq" id="WP_114413525.1">
    <property type="nucleotide sequence ID" value="NZ_CP070273.1"/>
</dbReference>